<dbReference type="InterPro" id="IPR038008">
    <property type="entry name" value="Jag_KH"/>
</dbReference>
<dbReference type="Proteomes" id="UP000015961">
    <property type="component" value="Unassembled WGS sequence"/>
</dbReference>
<evidence type="ECO:0000256" key="1">
    <source>
        <dbReference type="ARBA" id="ARBA00022490"/>
    </source>
</evidence>
<comment type="caution">
    <text evidence="6">Lacks conserved residue(s) required for the propagation of feature annotation.</text>
</comment>
<dbReference type="HAMAP" id="MF_00867">
    <property type="entry name" value="KhpB"/>
    <property type="match status" value="1"/>
</dbReference>
<sequence>MPIFTASTSTIAIEDGLRSLGISKDEATITILQEAKKGIFGLGKKEAKVQIERKQSFESQKEVELVEHEVLVENLLDENSELPTVLSTEPVTEESALEELRVYLETIARQLISTELVTVELVQKKEIVLYQINTSKQGLLIGKHGKTLNALQYLAQVFLHRKWKEKRSIVVNVGDYREKRQEILERLAEKTAQKVTQTKRPIFLEPMPAFERKQIHAVLSKNGNVQTHSEGDEPYRYLVIEPKA</sequence>
<dbReference type="GO" id="GO:0071555">
    <property type="term" value="P:cell wall organization"/>
    <property type="evidence" value="ECO:0007669"/>
    <property type="project" value="UniProtKB-KW"/>
</dbReference>
<dbReference type="GO" id="GO:0009252">
    <property type="term" value="P:peptidoglycan biosynthetic process"/>
    <property type="evidence" value="ECO:0007669"/>
    <property type="project" value="UniProtKB-UniRule"/>
</dbReference>
<dbReference type="PANTHER" id="PTHR35800">
    <property type="entry name" value="PROTEIN JAG"/>
    <property type="match status" value="1"/>
</dbReference>
<dbReference type="Pfam" id="PF14804">
    <property type="entry name" value="Jag_N"/>
    <property type="match status" value="1"/>
</dbReference>
<name>S0L016_9ENTE</name>
<dbReference type="SMART" id="SM01245">
    <property type="entry name" value="Jag_N"/>
    <property type="match status" value="1"/>
</dbReference>
<dbReference type="GO" id="GO:0008360">
    <property type="term" value="P:regulation of cell shape"/>
    <property type="evidence" value="ECO:0007669"/>
    <property type="project" value="UniProtKB-KW"/>
</dbReference>
<reference evidence="8 9" key="1">
    <citation type="submission" date="2013-03" db="EMBL/GenBank/DDBJ databases">
        <title>The Genome Sequence of Enterococcus sulfureus ATCC_49903 (PacBio/Illumina hybrid assembly).</title>
        <authorList>
            <consortium name="The Broad Institute Genomics Platform"/>
            <consortium name="The Broad Institute Genome Sequencing Center for Infectious Disease"/>
            <person name="Earl A."/>
            <person name="Russ C."/>
            <person name="Gilmore M."/>
            <person name="Surin D."/>
            <person name="Walker B."/>
            <person name="Young S."/>
            <person name="Zeng Q."/>
            <person name="Gargeya S."/>
            <person name="Fitzgerald M."/>
            <person name="Haas B."/>
            <person name="Abouelleil A."/>
            <person name="Allen A.W."/>
            <person name="Alvarado L."/>
            <person name="Arachchi H.M."/>
            <person name="Berlin A.M."/>
            <person name="Chapman S.B."/>
            <person name="Gainer-Dewar J."/>
            <person name="Goldberg J."/>
            <person name="Griggs A."/>
            <person name="Gujja S."/>
            <person name="Hansen M."/>
            <person name="Howarth C."/>
            <person name="Imamovic A."/>
            <person name="Ireland A."/>
            <person name="Larimer J."/>
            <person name="McCowan C."/>
            <person name="Murphy C."/>
            <person name="Pearson M."/>
            <person name="Poon T.W."/>
            <person name="Priest M."/>
            <person name="Roberts A."/>
            <person name="Saif S."/>
            <person name="Shea T."/>
            <person name="Sisk P."/>
            <person name="Sykes S."/>
            <person name="Wortman J."/>
            <person name="Nusbaum C."/>
            <person name="Birren B."/>
        </authorList>
    </citation>
    <scope>NUCLEOTIDE SEQUENCE [LARGE SCALE GENOMIC DNA]</scope>
    <source>
        <strain evidence="8 9">ATCC 49903</strain>
    </source>
</reference>
<dbReference type="InterPro" id="IPR032782">
    <property type="entry name" value="KhpB_N"/>
</dbReference>
<evidence type="ECO:0000256" key="3">
    <source>
        <dbReference type="ARBA" id="ARBA00022960"/>
    </source>
</evidence>
<evidence type="ECO:0000256" key="6">
    <source>
        <dbReference type="HAMAP-Rule" id="MF_00867"/>
    </source>
</evidence>
<evidence type="ECO:0000256" key="4">
    <source>
        <dbReference type="ARBA" id="ARBA00023186"/>
    </source>
</evidence>
<keyword evidence="1 6" id="KW-0963">Cytoplasm</keyword>
<dbReference type="GO" id="GO:0003723">
    <property type="term" value="F:RNA binding"/>
    <property type="evidence" value="ECO:0007669"/>
    <property type="project" value="UniProtKB-UniRule"/>
</dbReference>
<evidence type="ECO:0000313" key="8">
    <source>
        <dbReference type="EMBL" id="EOT86028.1"/>
    </source>
</evidence>
<dbReference type="InterPro" id="IPR001374">
    <property type="entry name" value="R3H_dom"/>
</dbReference>
<keyword evidence="9" id="KW-1185">Reference proteome</keyword>
<dbReference type="Gene3D" id="3.30.30.80">
    <property type="entry name" value="probable RNA-binding protein from clostridium symbiosum atcc 14940"/>
    <property type="match status" value="1"/>
</dbReference>
<gene>
    <name evidence="6" type="primary">khpB</name>
    <name evidence="6" type="synonym">eloR</name>
    <name evidence="8" type="ORF">I573_00781</name>
</gene>
<dbReference type="InterPro" id="IPR015946">
    <property type="entry name" value="KH_dom-like_a/b"/>
</dbReference>
<dbReference type="CDD" id="cd02644">
    <property type="entry name" value="R3H_jag"/>
    <property type="match status" value="1"/>
</dbReference>
<dbReference type="Pfam" id="PF13083">
    <property type="entry name" value="KH_KhpA-B"/>
    <property type="match status" value="1"/>
</dbReference>
<evidence type="ECO:0000256" key="2">
    <source>
        <dbReference type="ARBA" id="ARBA00022884"/>
    </source>
</evidence>
<dbReference type="AlphaFoldDB" id="S0L016"/>
<keyword evidence="4 6" id="KW-0143">Chaperone</keyword>
<comment type="domain">
    <text evidence="6">Has an N-terminal Jag-N domain and 2 RNA-binding domains (KH and R3H).</text>
</comment>
<dbReference type="RefSeq" id="WP_016186246.1">
    <property type="nucleotide sequence ID" value="NZ_ASWO01000003.1"/>
</dbReference>
<keyword evidence="5 6" id="KW-0961">Cell wall biogenesis/degradation</keyword>
<dbReference type="PROSITE" id="PS51061">
    <property type="entry name" value="R3H"/>
    <property type="match status" value="1"/>
</dbReference>
<feature type="domain" description="R3H" evidence="7">
    <location>
        <begin position="178"/>
        <end position="244"/>
    </location>
</feature>
<dbReference type="PATRIC" id="fig|1140003.3.peg.1748"/>
<dbReference type="SUPFAM" id="SSF82708">
    <property type="entry name" value="R3H domain"/>
    <property type="match status" value="1"/>
</dbReference>
<evidence type="ECO:0000256" key="5">
    <source>
        <dbReference type="ARBA" id="ARBA00023316"/>
    </source>
</evidence>
<proteinExistence type="inferred from homology"/>
<dbReference type="Gene3D" id="3.30.1370.50">
    <property type="entry name" value="R3H-like domain"/>
    <property type="match status" value="1"/>
</dbReference>
<comment type="subcellular location">
    <subcellularLocation>
        <location evidence="6">Cytoplasm</location>
    </subcellularLocation>
</comment>
<dbReference type="CDD" id="cd02414">
    <property type="entry name" value="KH-II_Jag"/>
    <property type="match status" value="1"/>
</dbReference>
<accession>S0L016</accession>
<dbReference type="eggNOG" id="COG1847">
    <property type="taxonomic scope" value="Bacteria"/>
</dbReference>
<comment type="subunit">
    <text evidence="6">Forms a complex with KhpA.</text>
</comment>
<dbReference type="NCBIfam" id="NF041568">
    <property type="entry name" value="Jag_EloR"/>
    <property type="match status" value="1"/>
</dbReference>
<evidence type="ECO:0000313" key="9">
    <source>
        <dbReference type="Proteomes" id="UP000015961"/>
    </source>
</evidence>
<dbReference type="GO" id="GO:0005737">
    <property type="term" value="C:cytoplasm"/>
    <property type="evidence" value="ECO:0007669"/>
    <property type="project" value="UniProtKB-SubCell"/>
</dbReference>
<evidence type="ECO:0000259" key="7">
    <source>
        <dbReference type="PROSITE" id="PS51061"/>
    </source>
</evidence>
<dbReference type="PANTHER" id="PTHR35800:SF1">
    <property type="entry name" value="RNA-BINDING PROTEIN KHPB"/>
    <property type="match status" value="1"/>
</dbReference>
<dbReference type="EMBL" id="ASWO01000003">
    <property type="protein sequence ID" value="EOT86028.1"/>
    <property type="molecule type" value="Genomic_DNA"/>
</dbReference>
<keyword evidence="3 6" id="KW-0133">Cell shape</keyword>
<dbReference type="Gene3D" id="3.30.300.20">
    <property type="match status" value="1"/>
</dbReference>
<dbReference type="InterPro" id="IPR036867">
    <property type="entry name" value="R3H_dom_sf"/>
</dbReference>
<dbReference type="Pfam" id="PF01424">
    <property type="entry name" value="R3H"/>
    <property type="match status" value="1"/>
</dbReference>
<dbReference type="InterPro" id="IPR034079">
    <property type="entry name" value="R3H_KhpB"/>
</dbReference>
<dbReference type="InterPro" id="IPR039247">
    <property type="entry name" value="KhpB"/>
</dbReference>
<protein>
    <recommendedName>
        <fullName evidence="6">RNA-binding protein KhpB</fullName>
    </recommendedName>
    <alternativeName>
        <fullName evidence="6">RNA-binding protein EloR</fullName>
    </alternativeName>
</protein>
<dbReference type="InterPro" id="IPR038247">
    <property type="entry name" value="Jag_N_dom_sf"/>
</dbReference>
<dbReference type="OrthoDB" id="9794483at2"/>
<comment type="similarity">
    <text evidence="6">Belongs to the KhpB RNA-binding protein family.</text>
</comment>
<organism evidence="8 9">
    <name type="scientific">Enterococcus sulfureus ATCC 49903</name>
    <dbReference type="NCBI Taxonomy" id="1140003"/>
    <lineage>
        <taxon>Bacteria</taxon>
        <taxon>Bacillati</taxon>
        <taxon>Bacillota</taxon>
        <taxon>Bacilli</taxon>
        <taxon>Lactobacillales</taxon>
        <taxon>Enterococcaceae</taxon>
        <taxon>Enterococcus</taxon>
    </lineage>
</organism>
<comment type="function">
    <text evidence="6">A probable RNA chaperone. Forms a complex with KhpA which binds to cellular RNA and controls its expression. Plays a role in peptidoglycan (PG) homeostasis and cell length regulation.</text>
</comment>
<keyword evidence="2 6" id="KW-0694">RNA-binding</keyword>
<dbReference type="SMART" id="SM00393">
    <property type="entry name" value="R3H"/>
    <property type="match status" value="1"/>
</dbReference>
<dbReference type="STRING" id="1140003.OMY_01809"/>
<comment type="caution">
    <text evidence="8">The sequence shown here is derived from an EMBL/GenBank/DDBJ whole genome shotgun (WGS) entry which is preliminary data.</text>
</comment>